<dbReference type="AlphaFoldDB" id="D9PEV7"/>
<dbReference type="PANTHER" id="PTHR11564:SF5">
    <property type="entry name" value="SIGNAL RECOGNITION PARTICLE SUBUNIT SRP54"/>
    <property type="match status" value="1"/>
</dbReference>
<dbReference type="InterPro" id="IPR022941">
    <property type="entry name" value="SRP54"/>
</dbReference>
<reference evidence="14" key="1">
    <citation type="submission" date="2010-07" db="EMBL/GenBank/DDBJ databases">
        <authorList>
            <consortium name="CONSOLIDER consortium CSD2007-00005"/>
            <person name="Guazzaroni M.-E."/>
            <person name="Richter M."/>
            <person name="Garcia-Salamanca A."/>
            <person name="Yarza P."/>
            <person name="Ferrer M."/>
        </authorList>
    </citation>
    <scope>NUCLEOTIDE SEQUENCE</scope>
</reference>
<dbReference type="Pfam" id="PF00448">
    <property type="entry name" value="SRP54"/>
    <property type="match status" value="1"/>
</dbReference>
<evidence type="ECO:0000256" key="4">
    <source>
        <dbReference type="ARBA" id="ARBA00022741"/>
    </source>
</evidence>
<feature type="domain" description="SRP54-type proteins GTP-binding" evidence="12">
    <location>
        <begin position="97"/>
        <end position="290"/>
    </location>
</feature>
<evidence type="ECO:0000256" key="8">
    <source>
        <dbReference type="ARBA" id="ARBA00023135"/>
    </source>
</evidence>
<proteinExistence type="inferred from homology"/>
<evidence type="ECO:0000256" key="7">
    <source>
        <dbReference type="ARBA" id="ARBA00023134"/>
    </source>
</evidence>
<dbReference type="SUPFAM" id="SSF47364">
    <property type="entry name" value="Domain of the SRP/SRP receptor G-proteins"/>
    <property type="match status" value="1"/>
</dbReference>
<accession>D9PEV7</accession>
<evidence type="ECO:0000256" key="9">
    <source>
        <dbReference type="ARBA" id="ARBA00023274"/>
    </source>
</evidence>
<dbReference type="GO" id="GO:0003924">
    <property type="term" value="F:GTPase activity"/>
    <property type="evidence" value="ECO:0007669"/>
    <property type="project" value="InterPro"/>
</dbReference>
<comment type="similarity">
    <text evidence="2">Belongs to the GTP-binding SRP family. SRP54 subfamily.</text>
</comment>
<dbReference type="SUPFAM" id="SSF47446">
    <property type="entry name" value="Signal peptide-binding domain"/>
    <property type="match status" value="1"/>
</dbReference>
<evidence type="ECO:0000256" key="2">
    <source>
        <dbReference type="ARBA" id="ARBA00005450"/>
    </source>
</evidence>
<evidence type="ECO:0000256" key="5">
    <source>
        <dbReference type="ARBA" id="ARBA00022801"/>
    </source>
</evidence>
<dbReference type="Gene3D" id="1.20.120.140">
    <property type="entry name" value="Signal recognition particle SRP54, nucleotide-binding domain"/>
    <property type="match status" value="1"/>
</dbReference>
<dbReference type="InterPro" id="IPR013822">
    <property type="entry name" value="Signal_recog_particl_SRP54_hlx"/>
</dbReference>
<name>D9PEV7_9ZZZZ</name>
<dbReference type="SUPFAM" id="SSF52540">
    <property type="entry name" value="P-loop containing nucleoside triphosphate hydrolases"/>
    <property type="match status" value="1"/>
</dbReference>
<dbReference type="PANTHER" id="PTHR11564">
    <property type="entry name" value="SIGNAL RECOGNITION PARTICLE 54K PROTEIN SRP54"/>
    <property type="match status" value="1"/>
</dbReference>
<dbReference type="InterPro" id="IPR042101">
    <property type="entry name" value="SRP54_N_sf"/>
</dbReference>
<reference evidence="14" key="2">
    <citation type="journal article" date="2011" name="Microb. Ecol.">
        <title>Taxonomic and Functional Metagenomic Profiling of the Microbial Community in the Anoxic Sediment of a Sub-saline Shallow Lake (Laguna de Carrizo, Central Spain).</title>
        <authorList>
            <person name="Ferrer M."/>
            <person name="Guazzaroni M.E."/>
            <person name="Richter M."/>
            <person name="Garcia-Salamanca A."/>
            <person name="Yarza P."/>
            <person name="Suarez-Suarez A."/>
            <person name="Solano J."/>
            <person name="Alcaide M."/>
            <person name="van Dillewijn P."/>
            <person name="Molina-Henares M.A."/>
            <person name="Lopez-Cortes N."/>
            <person name="Al-Ramahi Y."/>
            <person name="Guerrero C."/>
            <person name="Acosta A."/>
            <person name="de Eugenio L.I."/>
            <person name="Martinez V."/>
            <person name="Marques S."/>
            <person name="Rojo F."/>
            <person name="Santero E."/>
            <person name="Genilloud O."/>
            <person name="Perez-Perez J."/>
            <person name="Rossello-Mora R."/>
            <person name="Ramos J.L."/>
        </authorList>
    </citation>
    <scope>NUCLEOTIDE SEQUENCE</scope>
</reference>
<dbReference type="GO" id="GO:0005786">
    <property type="term" value="C:signal recognition particle, endoplasmic reticulum targeting"/>
    <property type="evidence" value="ECO:0007669"/>
    <property type="project" value="UniProtKB-KW"/>
</dbReference>
<dbReference type="GO" id="GO:0005525">
    <property type="term" value="F:GTP binding"/>
    <property type="evidence" value="ECO:0007669"/>
    <property type="project" value="UniProtKB-KW"/>
</dbReference>
<dbReference type="InterPro" id="IPR036891">
    <property type="entry name" value="Signal_recog_part_SRP54_M_sf"/>
</dbReference>
<sequence length="458" mass="51208">MLEKLGEVLRKATNKVANAIFLDKNLVDGIVRDLQRALIEADVNVVLVKQLSDKIKKGALDERIKGIEKKEHMIKILHDELISILGGYKKLELKEKQNRIMLLGLYGAGKTTTIAKLGNYFAKRGNKVALVGLDVHRPAAKEQLKQLAERNKLTAFVDEGENDAVKTWKKFEPKLKEYNLVLIDTAGRHTLDKELISEISALNKQIKPTESILIMPADIGQAAKAQAKDFKEALDITGVIITRMDSTAKGGGALTACAETKAGVYFIANGEKINDIDEFNPERFLSRLLGMGDLQSLIEKIRSVTDEKQQSKIQKNIEEGKLTLNDVVEQVKSMNQIGGFDKIKSMIPGLGNAKIPDDLLENQQSKVAKWEHIISSMTLEEKENPDLFDDKKTGTSRLNRVARGAGVNNSDIRSLLKQYKMLNEMIKSSSNFDPEKGMSQQQMMKMAKKFMKGKKFRI</sequence>
<organism evidence="14">
    <name type="scientific">sediment metagenome</name>
    <dbReference type="NCBI Taxonomy" id="749907"/>
    <lineage>
        <taxon>unclassified sequences</taxon>
        <taxon>metagenomes</taxon>
        <taxon>ecological metagenomes</taxon>
    </lineage>
</organism>
<protein>
    <recommendedName>
        <fullName evidence="10">signal-recognition-particle GTPase</fullName>
        <ecNumber evidence="10">3.6.5.4</ecNumber>
    </recommendedName>
</protein>
<comment type="subcellular location">
    <subcellularLocation>
        <location evidence="1">Cytoplasm</location>
    </subcellularLocation>
</comment>
<keyword evidence="9" id="KW-0687">Ribonucleoprotein</keyword>
<evidence type="ECO:0000256" key="1">
    <source>
        <dbReference type="ARBA" id="ARBA00004496"/>
    </source>
</evidence>
<dbReference type="Pfam" id="PF02978">
    <property type="entry name" value="SRP_SPB"/>
    <property type="match status" value="1"/>
</dbReference>
<dbReference type="InterPro" id="IPR000897">
    <property type="entry name" value="SRP54_GTPase_dom"/>
</dbReference>
<keyword evidence="7" id="KW-0342">GTP-binding</keyword>
<dbReference type="Gene3D" id="3.40.50.300">
    <property type="entry name" value="P-loop containing nucleotide triphosphate hydrolases"/>
    <property type="match status" value="1"/>
</dbReference>
<dbReference type="SMART" id="SM00382">
    <property type="entry name" value="AAA"/>
    <property type="match status" value="1"/>
</dbReference>
<dbReference type="InterPro" id="IPR003593">
    <property type="entry name" value="AAA+_ATPase"/>
</dbReference>
<evidence type="ECO:0000256" key="6">
    <source>
        <dbReference type="ARBA" id="ARBA00022884"/>
    </source>
</evidence>
<feature type="domain" description="Signal recognition particle SRP54 helical bundle" evidence="13">
    <location>
        <begin position="1"/>
        <end position="85"/>
    </location>
</feature>
<evidence type="ECO:0000259" key="13">
    <source>
        <dbReference type="SMART" id="SM00963"/>
    </source>
</evidence>
<evidence type="ECO:0000256" key="10">
    <source>
        <dbReference type="ARBA" id="ARBA00035672"/>
    </source>
</evidence>
<dbReference type="InterPro" id="IPR027417">
    <property type="entry name" value="P-loop_NTPase"/>
</dbReference>
<dbReference type="Pfam" id="PF02881">
    <property type="entry name" value="SRP54_N"/>
    <property type="match status" value="1"/>
</dbReference>
<keyword evidence="5" id="KW-0378">Hydrolase</keyword>
<evidence type="ECO:0000313" key="14">
    <source>
        <dbReference type="EMBL" id="EFK97893.1"/>
    </source>
</evidence>
<dbReference type="GO" id="GO:0006614">
    <property type="term" value="P:SRP-dependent cotranslational protein targeting to membrane"/>
    <property type="evidence" value="ECO:0007669"/>
    <property type="project" value="InterPro"/>
</dbReference>
<dbReference type="EC" id="3.6.5.4" evidence="10"/>
<dbReference type="InterPro" id="IPR004125">
    <property type="entry name" value="Signal_recog_particle_SRP54_M"/>
</dbReference>
<evidence type="ECO:0000256" key="3">
    <source>
        <dbReference type="ARBA" id="ARBA00022490"/>
    </source>
</evidence>
<feature type="domain" description="AAA+ ATPase" evidence="11">
    <location>
        <begin position="96"/>
        <end position="295"/>
    </location>
</feature>
<keyword evidence="6" id="KW-0694">RNA-binding</keyword>
<gene>
    <name evidence="14" type="ORF">LDC_0035</name>
</gene>
<dbReference type="Gene3D" id="1.10.260.30">
    <property type="entry name" value="Signal recognition particle, SRP54 subunit, M-domain"/>
    <property type="match status" value="1"/>
</dbReference>
<dbReference type="SMART" id="SM00962">
    <property type="entry name" value="SRP54"/>
    <property type="match status" value="1"/>
</dbReference>
<comment type="caution">
    <text evidence="14">The sequence shown here is derived from an EMBL/GenBank/DDBJ whole genome shotgun (WGS) entry which is preliminary data.</text>
</comment>
<dbReference type="InterPro" id="IPR036225">
    <property type="entry name" value="SRP/SRP_N"/>
</dbReference>
<dbReference type="HAMAP" id="MF_00306">
    <property type="entry name" value="SRP54"/>
    <property type="match status" value="1"/>
</dbReference>
<dbReference type="GO" id="GO:0008312">
    <property type="term" value="F:7S RNA binding"/>
    <property type="evidence" value="ECO:0007669"/>
    <property type="project" value="InterPro"/>
</dbReference>
<keyword evidence="4" id="KW-0547">Nucleotide-binding</keyword>
<evidence type="ECO:0000259" key="11">
    <source>
        <dbReference type="SMART" id="SM00382"/>
    </source>
</evidence>
<dbReference type="SMART" id="SM00963">
    <property type="entry name" value="SRP54_N"/>
    <property type="match status" value="1"/>
</dbReference>
<keyword evidence="8" id="KW-0733">Signal recognition particle</keyword>
<keyword evidence="3" id="KW-0963">Cytoplasm</keyword>
<dbReference type="EMBL" id="ADZX01000003">
    <property type="protein sequence ID" value="EFK97893.1"/>
    <property type="molecule type" value="Genomic_DNA"/>
</dbReference>
<evidence type="ECO:0000259" key="12">
    <source>
        <dbReference type="SMART" id="SM00962"/>
    </source>
</evidence>